<protein>
    <submittedName>
        <fullName evidence="1">Uncharacterized protein</fullName>
    </submittedName>
</protein>
<evidence type="ECO:0000313" key="2">
    <source>
        <dbReference type="Proteomes" id="UP001251085"/>
    </source>
</evidence>
<proteinExistence type="predicted"/>
<gene>
    <name evidence="1" type="ORF">RM190_20145</name>
</gene>
<name>A0ABU3EIW2_9RHOB</name>
<reference evidence="2" key="1">
    <citation type="submission" date="2023-07" db="EMBL/GenBank/DDBJ databases">
        <title>Characterization of two Paracoccaceae strains isolated from Phycosphere and proposal of Xinfangfangia lacusdiani sp. nov.</title>
        <authorList>
            <person name="Deng Y."/>
            <person name="Zhang Y.Q."/>
        </authorList>
    </citation>
    <scope>NUCLEOTIDE SEQUENCE [LARGE SCALE GENOMIC DNA]</scope>
    <source>
        <strain evidence="2">CPCC 101403</strain>
    </source>
</reference>
<organism evidence="1 2">
    <name type="scientific">Paracoccus broussonetiae</name>
    <dbReference type="NCBI Taxonomy" id="3075834"/>
    <lineage>
        <taxon>Bacteria</taxon>
        <taxon>Pseudomonadati</taxon>
        <taxon>Pseudomonadota</taxon>
        <taxon>Alphaproteobacteria</taxon>
        <taxon>Rhodobacterales</taxon>
        <taxon>Paracoccaceae</taxon>
        <taxon>Paracoccus</taxon>
    </lineage>
</organism>
<comment type="caution">
    <text evidence="1">The sequence shown here is derived from an EMBL/GenBank/DDBJ whole genome shotgun (WGS) entry which is preliminary data.</text>
</comment>
<accession>A0ABU3EIW2</accession>
<evidence type="ECO:0000313" key="1">
    <source>
        <dbReference type="EMBL" id="MDT1064185.1"/>
    </source>
</evidence>
<keyword evidence="2" id="KW-1185">Reference proteome</keyword>
<dbReference type="EMBL" id="JAVRQI010000019">
    <property type="protein sequence ID" value="MDT1064185.1"/>
    <property type="molecule type" value="Genomic_DNA"/>
</dbReference>
<sequence>MTQVMHHDNIPMKAGALEAPMNLASICAARDATPTRMEEGVGALRAA</sequence>
<dbReference type="Proteomes" id="UP001251085">
    <property type="component" value="Unassembled WGS sequence"/>
</dbReference>